<name>A0A1L3MPV6_9BACI</name>
<dbReference type="PROSITE" id="PS51782">
    <property type="entry name" value="LYSM"/>
    <property type="match status" value="1"/>
</dbReference>
<sequence length="109" mass="12571">MKRFSLFILGIFLIYIIYYDFQIGTLSSVTTIAESKQENSEVIQDGVTEPFFEVTVKQGDTVMSIIEKKHNRFPESIEKMIDDFESLNEGVKAEEILVGKTYLFPLYTN</sequence>
<dbReference type="Proteomes" id="UP000181936">
    <property type="component" value="Chromosome"/>
</dbReference>
<organism evidence="2 3">
    <name type="scientific">Bacillus weihaiensis</name>
    <dbReference type="NCBI Taxonomy" id="1547283"/>
    <lineage>
        <taxon>Bacteria</taxon>
        <taxon>Bacillati</taxon>
        <taxon>Bacillota</taxon>
        <taxon>Bacilli</taxon>
        <taxon>Bacillales</taxon>
        <taxon>Bacillaceae</taxon>
        <taxon>Bacillus</taxon>
    </lineage>
</organism>
<reference evidence="2 3" key="1">
    <citation type="journal article" date="2016" name="Sci. Rep.">
        <title>Complete genome sequence and transcriptomic analysis of a novel marine strain Bacillus weihaiensis reveals the mechanism of brown algae degradation.</title>
        <authorList>
            <person name="Zhu Y."/>
            <person name="Chen P."/>
            <person name="Bao Y."/>
            <person name="Men Y."/>
            <person name="Zeng Y."/>
            <person name="Yang J."/>
            <person name="Sun J."/>
            <person name="Sun Y."/>
        </authorList>
    </citation>
    <scope>NUCLEOTIDE SEQUENCE [LARGE SCALE GENOMIC DNA]</scope>
    <source>
        <strain evidence="2 3">Alg07</strain>
    </source>
</reference>
<protein>
    <recommendedName>
        <fullName evidence="1">LysM domain-containing protein</fullName>
    </recommendedName>
</protein>
<dbReference type="InterPro" id="IPR018392">
    <property type="entry name" value="LysM"/>
</dbReference>
<dbReference type="EMBL" id="CP016020">
    <property type="protein sequence ID" value="APH04369.1"/>
    <property type="molecule type" value="Genomic_DNA"/>
</dbReference>
<evidence type="ECO:0000313" key="2">
    <source>
        <dbReference type="EMBL" id="APH04369.1"/>
    </source>
</evidence>
<dbReference type="AlphaFoldDB" id="A0A1L3MPV6"/>
<evidence type="ECO:0000313" key="3">
    <source>
        <dbReference type="Proteomes" id="UP000181936"/>
    </source>
</evidence>
<dbReference type="OrthoDB" id="2691912at2"/>
<proteinExistence type="predicted"/>
<keyword evidence="3" id="KW-1185">Reference proteome</keyword>
<evidence type="ECO:0000259" key="1">
    <source>
        <dbReference type="PROSITE" id="PS51782"/>
    </source>
</evidence>
<feature type="domain" description="LysM" evidence="1">
    <location>
        <begin position="52"/>
        <end position="104"/>
    </location>
</feature>
<dbReference type="STRING" id="1547283.A9C19_06185"/>
<accession>A0A1L3MPV6</accession>
<gene>
    <name evidence="2" type="ORF">A9C19_06185</name>
</gene>
<dbReference type="KEGG" id="bwh:A9C19_06185"/>
<dbReference type="RefSeq" id="WP_072579160.1">
    <property type="nucleotide sequence ID" value="NZ_CP016020.1"/>
</dbReference>